<name>A0A7C5Q4N7_CALS0</name>
<comment type="caution">
    <text evidence="2">The sequence shown here is derived from an EMBL/GenBank/DDBJ whole genome shotgun (WGS) entry which is preliminary data.</text>
</comment>
<protein>
    <submittedName>
        <fullName evidence="2">Uncharacterized protein</fullName>
    </submittedName>
</protein>
<reference evidence="2" key="1">
    <citation type="journal article" date="2020" name="mSystems">
        <title>Genome- and Community-Level Interaction Insights into Carbon Utilization and Element Cycling Functions of Hydrothermarchaeota in Hydrothermal Sediment.</title>
        <authorList>
            <person name="Zhou Z."/>
            <person name="Liu Y."/>
            <person name="Xu W."/>
            <person name="Pan J."/>
            <person name="Luo Z.H."/>
            <person name="Li M."/>
        </authorList>
    </citation>
    <scope>NUCLEOTIDE SEQUENCE [LARGE SCALE GENOMIC DNA]</scope>
    <source>
        <strain evidence="2">SpSt-1056</strain>
    </source>
</reference>
<accession>A0A7C5Q4N7</accession>
<sequence length="67" mass="7758">MVLLYNNREILEASFVLQTPQNVINRITSLVEENEELAWRLEKSEAEAETLNENLAKARSLLQQLET</sequence>
<proteinExistence type="predicted"/>
<dbReference type="EMBL" id="DRWN01000051">
    <property type="protein sequence ID" value="HHK68729.1"/>
    <property type="molecule type" value="Genomic_DNA"/>
</dbReference>
<evidence type="ECO:0000313" key="2">
    <source>
        <dbReference type="EMBL" id="HHK68729.1"/>
    </source>
</evidence>
<dbReference type="AlphaFoldDB" id="A0A7C5Q4N7"/>
<keyword evidence="1" id="KW-0175">Coiled coil</keyword>
<gene>
    <name evidence="2" type="ORF">ENM11_06220</name>
</gene>
<feature type="coiled-coil region" evidence="1">
    <location>
        <begin position="27"/>
        <end position="61"/>
    </location>
</feature>
<evidence type="ECO:0000256" key="1">
    <source>
        <dbReference type="SAM" id="Coils"/>
    </source>
</evidence>
<organism evidence="2">
    <name type="scientific">Caldiarchaeum subterraneum</name>
    <dbReference type="NCBI Taxonomy" id="311458"/>
    <lineage>
        <taxon>Archaea</taxon>
        <taxon>Nitrososphaerota</taxon>
        <taxon>Candidatus Caldarchaeales</taxon>
        <taxon>Candidatus Caldarchaeaceae</taxon>
        <taxon>Candidatus Caldarchaeum</taxon>
    </lineage>
</organism>